<dbReference type="InterPro" id="IPR000801">
    <property type="entry name" value="Esterase-like"/>
</dbReference>
<reference evidence="1 2" key="1">
    <citation type="submission" date="2020-03" db="EMBL/GenBank/DDBJ databases">
        <title>Metabolic flexibility allows generalist bacteria to become dominant in a frequently disturbed ecosystem.</title>
        <authorList>
            <person name="Chen Y.-J."/>
            <person name="Leung P.M."/>
            <person name="Bay S.K."/>
            <person name="Hugenholtz P."/>
            <person name="Kessler A.J."/>
            <person name="Shelley G."/>
            <person name="Waite D.W."/>
            <person name="Cook P.L."/>
            <person name="Greening C."/>
        </authorList>
    </citation>
    <scope>NUCLEOTIDE SEQUENCE [LARGE SCALE GENOMIC DNA]</scope>
    <source>
        <strain evidence="1">SS_bin_28</strain>
    </source>
</reference>
<dbReference type="SUPFAM" id="SSF53474">
    <property type="entry name" value="alpha/beta-Hydrolases"/>
    <property type="match status" value="1"/>
</dbReference>
<dbReference type="Proteomes" id="UP000547674">
    <property type="component" value="Unassembled WGS sequence"/>
</dbReference>
<dbReference type="InterPro" id="IPR014756">
    <property type="entry name" value="Ig_E-set"/>
</dbReference>
<evidence type="ECO:0000313" key="2">
    <source>
        <dbReference type="Proteomes" id="UP000547674"/>
    </source>
</evidence>
<dbReference type="InterPro" id="IPR013783">
    <property type="entry name" value="Ig-like_fold"/>
</dbReference>
<dbReference type="InterPro" id="IPR050583">
    <property type="entry name" value="Mycobacterial_A85_antigen"/>
</dbReference>
<gene>
    <name evidence="1" type="ORF">HKN21_14695</name>
</gene>
<protein>
    <submittedName>
        <fullName evidence="1">Enterochelin esterase</fullName>
    </submittedName>
</protein>
<comment type="caution">
    <text evidence="1">The sequence shown here is derived from an EMBL/GenBank/DDBJ whole genome shotgun (WGS) entry which is preliminary data.</text>
</comment>
<name>A0A7Y2EA26_UNCEI</name>
<dbReference type="EMBL" id="JABDJR010000593">
    <property type="protein sequence ID" value="NNF08009.1"/>
    <property type="molecule type" value="Genomic_DNA"/>
</dbReference>
<organism evidence="1 2">
    <name type="scientific">Eiseniibacteriota bacterium</name>
    <dbReference type="NCBI Taxonomy" id="2212470"/>
    <lineage>
        <taxon>Bacteria</taxon>
        <taxon>Candidatus Eiseniibacteriota</taxon>
    </lineage>
</organism>
<dbReference type="Gene3D" id="2.60.40.10">
    <property type="entry name" value="Immunoglobulins"/>
    <property type="match status" value="1"/>
</dbReference>
<evidence type="ECO:0000313" key="1">
    <source>
        <dbReference type="EMBL" id="NNF08009.1"/>
    </source>
</evidence>
<accession>A0A7Y2EA26</accession>
<sequence>MTSETKGLKIGGLVEKDSPSHEEIDNFIHNEGPFPIVERYSVTFVYRGEADEVHLRHWVFGLASTQAFTRVGRSDLWFLVLELPPESRVEYKFEVVQGDQHRLIEDPLNDQKAHDPFGSNSVVQGEGYEFPEWAMPNEETRPGSMKDFSFHSPAFGDERHVTLYTPARFRATRAYPLLVVHDGGDYVRFSQLKVVLDNLIHRLEIPSMVVALTHPKKRLNEYANEENHARFITEELVPRLSSQLPLIDDPSGRGIMGASFGAVASFSTAVRYPGFFGRVLLQSGSFAFTDIGTSQRGPAFDPVVEFVNNYRASPKRFTDRLFVSCGMYESLIYENRSLVPI</sequence>
<dbReference type="Gene3D" id="3.40.50.1820">
    <property type="entry name" value="alpha/beta hydrolase"/>
    <property type="match status" value="1"/>
</dbReference>
<dbReference type="PANTHER" id="PTHR48098">
    <property type="entry name" value="ENTEROCHELIN ESTERASE-RELATED"/>
    <property type="match status" value="1"/>
</dbReference>
<dbReference type="SUPFAM" id="SSF81296">
    <property type="entry name" value="E set domains"/>
    <property type="match status" value="1"/>
</dbReference>
<dbReference type="PANTHER" id="PTHR48098:SF3">
    <property type="entry name" value="IRON(III) ENTEROBACTIN ESTERASE"/>
    <property type="match status" value="1"/>
</dbReference>
<proteinExistence type="predicted"/>
<dbReference type="AlphaFoldDB" id="A0A7Y2EA26"/>
<dbReference type="InterPro" id="IPR029058">
    <property type="entry name" value="AB_hydrolase_fold"/>
</dbReference>
<feature type="non-terminal residue" evidence="1">
    <location>
        <position position="341"/>
    </location>
</feature>
<dbReference type="Pfam" id="PF00756">
    <property type="entry name" value="Esterase"/>
    <property type="match status" value="1"/>
</dbReference>